<gene>
    <name evidence="1" type="ORF">CR513_23046</name>
</gene>
<name>A0A371GVJ4_MUCPR</name>
<dbReference type="Proteomes" id="UP000257109">
    <property type="component" value="Unassembled WGS sequence"/>
</dbReference>
<keyword evidence="2" id="KW-1185">Reference proteome</keyword>
<comment type="caution">
    <text evidence="1">The sequence shown here is derived from an EMBL/GenBank/DDBJ whole genome shotgun (WGS) entry which is preliminary data.</text>
</comment>
<dbReference type="Pfam" id="PF02992">
    <property type="entry name" value="Transposase_21"/>
    <property type="match status" value="1"/>
</dbReference>
<evidence type="ECO:0000313" key="1">
    <source>
        <dbReference type="EMBL" id="RDX94558.1"/>
    </source>
</evidence>
<dbReference type="EMBL" id="QJKJ01004340">
    <property type="protein sequence ID" value="RDX94558.1"/>
    <property type="molecule type" value="Genomic_DNA"/>
</dbReference>
<sequence length="133" mass="15237">MHECLMCRKSWYKVKNDYSSCDVSSNGPLVKLLDGIQIKGNVMDKLTTRLILCNYKYIMLSTMISGSRQLGNDINVCLRPLIEMLWEGDADMFDGYCHEYFVMHVILFCTLNDFSSSYILGVSNTISSTCFLR</sequence>
<proteinExistence type="predicted"/>
<accession>A0A371GVJ4</accession>
<dbReference type="InterPro" id="IPR004242">
    <property type="entry name" value="Transposase_21"/>
</dbReference>
<dbReference type="AlphaFoldDB" id="A0A371GVJ4"/>
<reference evidence="1" key="1">
    <citation type="submission" date="2018-05" db="EMBL/GenBank/DDBJ databases">
        <title>Draft genome of Mucuna pruriens seed.</title>
        <authorList>
            <person name="Nnadi N.E."/>
            <person name="Vos R."/>
            <person name="Hasami M.H."/>
            <person name="Devisetty U.K."/>
            <person name="Aguiy J.C."/>
        </authorList>
    </citation>
    <scope>NUCLEOTIDE SEQUENCE [LARGE SCALE GENOMIC DNA]</scope>
    <source>
        <strain evidence="1">JCA_2017</strain>
    </source>
</reference>
<organism evidence="1 2">
    <name type="scientific">Mucuna pruriens</name>
    <name type="common">Velvet bean</name>
    <name type="synonym">Dolichos pruriens</name>
    <dbReference type="NCBI Taxonomy" id="157652"/>
    <lineage>
        <taxon>Eukaryota</taxon>
        <taxon>Viridiplantae</taxon>
        <taxon>Streptophyta</taxon>
        <taxon>Embryophyta</taxon>
        <taxon>Tracheophyta</taxon>
        <taxon>Spermatophyta</taxon>
        <taxon>Magnoliopsida</taxon>
        <taxon>eudicotyledons</taxon>
        <taxon>Gunneridae</taxon>
        <taxon>Pentapetalae</taxon>
        <taxon>rosids</taxon>
        <taxon>fabids</taxon>
        <taxon>Fabales</taxon>
        <taxon>Fabaceae</taxon>
        <taxon>Papilionoideae</taxon>
        <taxon>50 kb inversion clade</taxon>
        <taxon>NPAAA clade</taxon>
        <taxon>indigoferoid/millettioid clade</taxon>
        <taxon>Phaseoleae</taxon>
        <taxon>Mucuna</taxon>
    </lineage>
</organism>
<feature type="non-terminal residue" evidence="1">
    <location>
        <position position="1"/>
    </location>
</feature>
<evidence type="ECO:0000313" key="2">
    <source>
        <dbReference type="Proteomes" id="UP000257109"/>
    </source>
</evidence>
<protein>
    <submittedName>
        <fullName evidence="1">Uncharacterized protein</fullName>
    </submittedName>
</protein>